<dbReference type="AlphaFoldDB" id="A0AAF3FLI7"/>
<evidence type="ECO:0000313" key="3">
    <source>
        <dbReference type="WBParaSite" id="MBELARI_LOCUS7514"/>
    </source>
</evidence>
<protein>
    <submittedName>
        <fullName evidence="3">Gustatory receptor</fullName>
    </submittedName>
</protein>
<feature type="transmembrane region" description="Helical" evidence="1">
    <location>
        <begin position="304"/>
        <end position="327"/>
    </location>
</feature>
<feature type="transmembrane region" description="Helical" evidence="1">
    <location>
        <begin position="185"/>
        <end position="208"/>
    </location>
</feature>
<feature type="transmembrane region" description="Helical" evidence="1">
    <location>
        <begin position="410"/>
        <end position="427"/>
    </location>
</feature>
<sequence length="449" mass="51853">MDSKARRSSYNEANCSPGLYVRNFGKTIFENSSMKSKDQPVKNGKLFAADGCYLLDRDVDDKSEKQFHEFQKVLTWMGFLFDVSSRESPHFLQRLWLGFFLFTSVYTVIYDLFFLFSDFHANLAPSTMVVSAITFQASLSLIFLLRWQKNLNFHHFFHVHRHSKICGADELDMFHKRVHSGNRKLFWGLQIYSIITMFIFYVAIWSGLLAKLVHPSFFRLFYFNQSIYVRPLFFVLYLSLVVYNLATYLCLTNAVHCELKKFNYKITQLNTLPSELMRSNLESLILEHTQITKCIQAMDELYKVYAFSVTACVIPLTIFVLTLVLTRSTLTELLISLPTVAFCTFELYAIMYSSKISDELSKSKTLLCTNHNVWIPYDECLNKIATTLAIHLDQPDLGITLWGFTRVTKPLILTIVSGMMTCLAFLLDLKPTEETKDCNCASNNTIQDS</sequence>
<feature type="transmembrane region" description="Helical" evidence="1">
    <location>
        <begin position="95"/>
        <end position="116"/>
    </location>
</feature>
<keyword evidence="1" id="KW-1133">Transmembrane helix</keyword>
<proteinExistence type="predicted"/>
<reference evidence="3" key="1">
    <citation type="submission" date="2024-02" db="UniProtKB">
        <authorList>
            <consortium name="WormBaseParasite"/>
        </authorList>
    </citation>
    <scope>IDENTIFICATION</scope>
</reference>
<name>A0AAF3FLI7_9BILA</name>
<accession>A0AAF3FLI7</accession>
<keyword evidence="2" id="KW-1185">Reference proteome</keyword>
<keyword evidence="1" id="KW-0812">Transmembrane</keyword>
<dbReference type="WBParaSite" id="MBELARI_LOCUS7514">
    <property type="protein sequence ID" value="MBELARI_LOCUS7514"/>
    <property type="gene ID" value="MBELARI_LOCUS7514"/>
</dbReference>
<dbReference type="PANTHER" id="PTHR34492:SF2">
    <property type="entry name" value="G PROTEIN-COUPLED RECEPTOR"/>
    <property type="match status" value="1"/>
</dbReference>
<keyword evidence="1" id="KW-0472">Membrane</keyword>
<feature type="transmembrane region" description="Helical" evidence="1">
    <location>
        <begin position="333"/>
        <end position="352"/>
    </location>
</feature>
<dbReference type="Proteomes" id="UP000887575">
    <property type="component" value="Unassembled WGS sequence"/>
</dbReference>
<evidence type="ECO:0000256" key="1">
    <source>
        <dbReference type="SAM" id="Phobius"/>
    </source>
</evidence>
<feature type="transmembrane region" description="Helical" evidence="1">
    <location>
        <begin position="128"/>
        <end position="147"/>
    </location>
</feature>
<feature type="transmembrane region" description="Helical" evidence="1">
    <location>
        <begin position="228"/>
        <end position="251"/>
    </location>
</feature>
<evidence type="ECO:0000313" key="2">
    <source>
        <dbReference type="Proteomes" id="UP000887575"/>
    </source>
</evidence>
<organism evidence="2 3">
    <name type="scientific">Mesorhabditis belari</name>
    <dbReference type="NCBI Taxonomy" id="2138241"/>
    <lineage>
        <taxon>Eukaryota</taxon>
        <taxon>Metazoa</taxon>
        <taxon>Ecdysozoa</taxon>
        <taxon>Nematoda</taxon>
        <taxon>Chromadorea</taxon>
        <taxon>Rhabditida</taxon>
        <taxon>Rhabditina</taxon>
        <taxon>Rhabditomorpha</taxon>
        <taxon>Rhabditoidea</taxon>
        <taxon>Rhabditidae</taxon>
        <taxon>Mesorhabditinae</taxon>
        <taxon>Mesorhabditis</taxon>
    </lineage>
</organism>
<dbReference type="PANTHER" id="PTHR34492">
    <property type="entry name" value="GUSTATORY RECEPTOR FAMILY"/>
    <property type="match status" value="1"/>
</dbReference>